<evidence type="ECO:0000313" key="2">
    <source>
        <dbReference type="EMBL" id="MTD15534.1"/>
    </source>
</evidence>
<sequence length="85" mass="9004">MSFTFAGRPVPFEPEQSVGAALIATGVLSWRRTRFGNRPRGLYCGIGVCQDCLITIDGRPNQRACLVPAADGMQVATQIGNGHAG</sequence>
<accession>A0A7K1FRU3</accession>
<name>A0A7K1FRU3_9ACTN</name>
<dbReference type="RefSeq" id="WP_154769520.1">
    <property type="nucleotide sequence ID" value="NZ_WLYK01000006.1"/>
</dbReference>
<dbReference type="GO" id="GO:0051536">
    <property type="term" value="F:iron-sulfur cluster binding"/>
    <property type="evidence" value="ECO:0007669"/>
    <property type="project" value="InterPro"/>
</dbReference>
<dbReference type="Proteomes" id="UP000460221">
    <property type="component" value="Unassembled WGS sequence"/>
</dbReference>
<dbReference type="InterPro" id="IPR036010">
    <property type="entry name" value="2Fe-2S_ferredoxin-like_sf"/>
</dbReference>
<dbReference type="AlphaFoldDB" id="A0A7K1FRU3"/>
<dbReference type="SUPFAM" id="SSF54292">
    <property type="entry name" value="2Fe-2S ferredoxin-like"/>
    <property type="match status" value="1"/>
</dbReference>
<dbReference type="Gene3D" id="3.10.20.440">
    <property type="entry name" value="2Fe-2S iron-sulphur cluster binding domain, sarcosine oxidase, alpha subunit, N-terminal domain"/>
    <property type="match status" value="1"/>
</dbReference>
<keyword evidence="3" id="KW-1185">Reference proteome</keyword>
<dbReference type="InterPro" id="IPR042204">
    <property type="entry name" value="2Fe-2S-bd_N"/>
</dbReference>
<comment type="caution">
    <text evidence="2">The sequence shown here is derived from an EMBL/GenBank/DDBJ whole genome shotgun (WGS) entry which is preliminary data.</text>
</comment>
<proteinExistence type="predicted"/>
<gene>
    <name evidence="2" type="ORF">GIS00_16495</name>
</gene>
<protein>
    <submittedName>
        <fullName evidence="2">(2Fe-2S)-binding protein</fullName>
    </submittedName>
</protein>
<keyword evidence="1" id="KW-0560">Oxidoreductase</keyword>
<dbReference type="GO" id="GO:0016491">
    <property type="term" value="F:oxidoreductase activity"/>
    <property type="evidence" value="ECO:0007669"/>
    <property type="project" value="UniProtKB-KW"/>
</dbReference>
<organism evidence="2 3">
    <name type="scientific">Nakamurella alba</name>
    <dbReference type="NCBI Taxonomy" id="2665158"/>
    <lineage>
        <taxon>Bacteria</taxon>
        <taxon>Bacillati</taxon>
        <taxon>Actinomycetota</taxon>
        <taxon>Actinomycetes</taxon>
        <taxon>Nakamurellales</taxon>
        <taxon>Nakamurellaceae</taxon>
        <taxon>Nakamurella</taxon>
    </lineage>
</organism>
<evidence type="ECO:0000256" key="1">
    <source>
        <dbReference type="ARBA" id="ARBA00023002"/>
    </source>
</evidence>
<dbReference type="Pfam" id="PF13510">
    <property type="entry name" value="Fer2_4"/>
    <property type="match status" value="1"/>
</dbReference>
<dbReference type="EMBL" id="WLYK01000006">
    <property type="protein sequence ID" value="MTD15534.1"/>
    <property type="molecule type" value="Genomic_DNA"/>
</dbReference>
<evidence type="ECO:0000313" key="3">
    <source>
        <dbReference type="Proteomes" id="UP000460221"/>
    </source>
</evidence>
<reference evidence="2 3" key="1">
    <citation type="submission" date="2019-11" db="EMBL/GenBank/DDBJ databases">
        <authorList>
            <person name="Jiang L.-Q."/>
        </authorList>
    </citation>
    <scope>NUCLEOTIDE SEQUENCE [LARGE SCALE GENOMIC DNA]</scope>
    <source>
        <strain evidence="2 3">YIM 132087</strain>
    </source>
</reference>